<feature type="compositionally biased region" description="Basic and acidic residues" evidence="2">
    <location>
        <begin position="162"/>
        <end position="207"/>
    </location>
</feature>
<reference evidence="4 5" key="1">
    <citation type="journal article" date="2018" name="Sci. Rep.">
        <title>Raphidocelis subcapitata (=Pseudokirchneriella subcapitata) provides an insight into genome evolution and environmental adaptations in the Sphaeropleales.</title>
        <authorList>
            <person name="Suzuki S."/>
            <person name="Yamaguchi H."/>
            <person name="Nakajima N."/>
            <person name="Kawachi M."/>
        </authorList>
    </citation>
    <scope>NUCLEOTIDE SEQUENCE [LARGE SCALE GENOMIC DNA]</scope>
    <source>
        <strain evidence="4 5">NIES-35</strain>
    </source>
</reference>
<keyword evidence="5" id="KW-1185">Reference proteome</keyword>
<accession>A0A2V0PSU2</accession>
<evidence type="ECO:0000256" key="1">
    <source>
        <dbReference type="ARBA" id="ARBA00008998"/>
    </source>
</evidence>
<sequence>MVFFFYPRGHVEGKDEFLIYMGRDKYENEDLIRYGLPTDVWFHVDDLSSAHVYLRLPEGSTMDDIPEYTLEDCCQLVKQNSIQGCKINNVPIIYTPWSNLKKTADMDVGQVGYHDPRRVRKTKVERKVNDIINRLEKTREERSPDLKAEKEAFEAQQRARKRAEERNARQEAKNAKDEQRRQEDLKSYKHIMREDNMVSNAELREKYASAQDYEDDFM</sequence>
<dbReference type="STRING" id="307507.A0A2V0PSU2"/>
<protein>
    <recommendedName>
        <fullName evidence="3">FHA domain-containing protein</fullName>
    </recommendedName>
</protein>
<dbReference type="InterPro" id="IPR039730">
    <property type="entry name" value="Jlp2/Ccd25"/>
</dbReference>
<feature type="domain" description="FHA" evidence="3">
    <location>
        <begin position="19"/>
        <end position="92"/>
    </location>
</feature>
<dbReference type="PANTHER" id="PTHR13049">
    <property type="entry name" value="DUF814-RELATED"/>
    <property type="match status" value="1"/>
</dbReference>
<gene>
    <name evidence="4" type="ORF">Rsub_13178</name>
</gene>
<organism evidence="4 5">
    <name type="scientific">Raphidocelis subcapitata</name>
    <dbReference type="NCBI Taxonomy" id="307507"/>
    <lineage>
        <taxon>Eukaryota</taxon>
        <taxon>Viridiplantae</taxon>
        <taxon>Chlorophyta</taxon>
        <taxon>core chlorophytes</taxon>
        <taxon>Chlorophyceae</taxon>
        <taxon>CS clade</taxon>
        <taxon>Sphaeropleales</taxon>
        <taxon>Selenastraceae</taxon>
        <taxon>Raphidocelis</taxon>
    </lineage>
</organism>
<dbReference type="Pfam" id="PF05670">
    <property type="entry name" value="NFACT-R_1"/>
    <property type="match status" value="1"/>
</dbReference>
<feature type="region of interest" description="Disordered" evidence="2">
    <location>
        <begin position="140"/>
        <end position="218"/>
    </location>
</feature>
<dbReference type="OrthoDB" id="200398at2759"/>
<dbReference type="EMBL" id="BDRX01000222">
    <property type="protein sequence ID" value="GBG00416.1"/>
    <property type="molecule type" value="Genomic_DNA"/>
</dbReference>
<proteinExistence type="inferred from homology"/>
<dbReference type="PANTHER" id="PTHR13049:SF2">
    <property type="entry name" value="COILED-COIL DOMAIN-CONTAINING PROTEIN 25"/>
    <property type="match status" value="1"/>
</dbReference>
<dbReference type="FunCoup" id="A0A2V0PSU2">
    <property type="interactions" value="2048"/>
</dbReference>
<dbReference type="PROSITE" id="PS50006">
    <property type="entry name" value="FHA_DOMAIN"/>
    <property type="match status" value="1"/>
</dbReference>
<dbReference type="InterPro" id="IPR000253">
    <property type="entry name" value="FHA_dom"/>
</dbReference>
<name>A0A2V0PSU2_9CHLO</name>
<comment type="caution">
    <text evidence="4">The sequence shown here is derived from an EMBL/GenBank/DDBJ whole genome shotgun (WGS) entry which is preliminary data.</text>
</comment>
<evidence type="ECO:0000313" key="4">
    <source>
        <dbReference type="EMBL" id="GBG00416.1"/>
    </source>
</evidence>
<dbReference type="InParanoid" id="A0A2V0PSU2"/>
<dbReference type="Proteomes" id="UP000247498">
    <property type="component" value="Unassembled WGS sequence"/>
</dbReference>
<evidence type="ECO:0000313" key="5">
    <source>
        <dbReference type="Proteomes" id="UP000247498"/>
    </source>
</evidence>
<feature type="compositionally biased region" description="Basic and acidic residues" evidence="2">
    <location>
        <begin position="140"/>
        <end position="153"/>
    </location>
</feature>
<comment type="similarity">
    <text evidence="1">Belongs to the CCDC25 family.</text>
</comment>
<evidence type="ECO:0000259" key="3">
    <source>
        <dbReference type="PROSITE" id="PS50006"/>
    </source>
</evidence>
<evidence type="ECO:0000256" key="2">
    <source>
        <dbReference type="SAM" id="MobiDB-lite"/>
    </source>
</evidence>
<dbReference type="AlphaFoldDB" id="A0A2V0PSU2"/>
<dbReference type="InterPro" id="IPR008532">
    <property type="entry name" value="NFACT_RNA-bd"/>
</dbReference>